<proteinExistence type="inferred from homology"/>
<dbReference type="PANTHER" id="PTHR13194">
    <property type="entry name" value="COMPLEX I INTERMEDIATE-ASSOCIATED PROTEIN 30"/>
    <property type="match status" value="1"/>
</dbReference>
<dbReference type="Pfam" id="PF08547">
    <property type="entry name" value="CIA30"/>
    <property type="match status" value="1"/>
</dbReference>
<dbReference type="SUPFAM" id="SSF49785">
    <property type="entry name" value="Galactose-binding domain-like"/>
    <property type="match status" value="1"/>
</dbReference>
<sequence length="171" mass="20051">MRCFAVDAPGFLVITWPSFIGCVIDFNNHFGICSTIRCDICCFSSHTHIVHFYTLPRYRGDGRSYRINVLPQQDWDANWFNAHHFVLYTRGGPYWQIAKIPLSKFFILTRGLIRRDQYPVKGTHVRLLSFTVMDNCEGPFSLELDYIALYIDPDHHEKFAYEEYDRSGIVQ</sequence>
<comment type="subcellular location">
    <subcellularLocation>
        <location evidence="1">Mitochondrion</location>
    </subcellularLocation>
</comment>
<dbReference type="GO" id="GO:0032981">
    <property type="term" value="P:mitochondrial respiratory chain complex I assembly"/>
    <property type="evidence" value="ECO:0007669"/>
    <property type="project" value="TreeGrafter"/>
</dbReference>
<organism evidence="8">
    <name type="scientific">Echinostoma caproni</name>
    <dbReference type="NCBI Taxonomy" id="27848"/>
    <lineage>
        <taxon>Eukaryota</taxon>
        <taxon>Metazoa</taxon>
        <taxon>Spiralia</taxon>
        <taxon>Lophotrochozoa</taxon>
        <taxon>Platyhelminthes</taxon>
        <taxon>Trematoda</taxon>
        <taxon>Digenea</taxon>
        <taxon>Plagiorchiida</taxon>
        <taxon>Echinostomata</taxon>
        <taxon>Echinostomatoidea</taxon>
        <taxon>Echinostomatidae</taxon>
        <taxon>Echinostoma</taxon>
    </lineage>
</organism>
<dbReference type="GO" id="GO:0005739">
    <property type="term" value="C:mitochondrion"/>
    <property type="evidence" value="ECO:0007669"/>
    <property type="project" value="UniProtKB-SubCell"/>
</dbReference>
<gene>
    <name evidence="6" type="ORF">ECPE_LOCUS2183</name>
</gene>
<dbReference type="WBParaSite" id="ECPE_0000218301-mRNA-1">
    <property type="protein sequence ID" value="ECPE_0000218301-mRNA-1"/>
    <property type="gene ID" value="ECPE_0000218301"/>
</dbReference>
<dbReference type="PANTHER" id="PTHR13194:SF18">
    <property type="entry name" value="COMPLEX I INTERMEDIATE-ASSOCIATED PROTEIN 30, MITOCHONDRIAL"/>
    <property type="match status" value="1"/>
</dbReference>
<feature type="domain" description="NADH:ubiquinone oxidoreductase intermediate-associated protein 30" evidence="5">
    <location>
        <begin position="57"/>
        <end position="144"/>
    </location>
</feature>
<comment type="similarity">
    <text evidence="2">Belongs to the CIA30 family.</text>
</comment>
<dbReference type="InterPro" id="IPR039131">
    <property type="entry name" value="NDUFAF1"/>
</dbReference>
<dbReference type="PROSITE" id="PS51257">
    <property type="entry name" value="PROKAR_LIPOPROTEIN"/>
    <property type="match status" value="1"/>
</dbReference>
<evidence type="ECO:0000259" key="5">
    <source>
        <dbReference type="Pfam" id="PF08547"/>
    </source>
</evidence>
<dbReference type="Proteomes" id="UP000272942">
    <property type="component" value="Unassembled WGS sequence"/>
</dbReference>
<dbReference type="OrthoDB" id="42561at2759"/>
<evidence type="ECO:0000313" key="8">
    <source>
        <dbReference type="WBParaSite" id="ECPE_0000218301-mRNA-1"/>
    </source>
</evidence>
<dbReference type="GO" id="GO:0006120">
    <property type="term" value="P:mitochondrial electron transport, NADH to ubiquinone"/>
    <property type="evidence" value="ECO:0007669"/>
    <property type="project" value="TreeGrafter"/>
</dbReference>
<reference evidence="8" key="1">
    <citation type="submission" date="2016-06" db="UniProtKB">
        <authorList>
            <consortium name="WormBaseParasite"/>
        </authorList>
    </citation>
    <scope>IDENTIFICATION</scope>
</reference>
<reference evidence="6 7" key="2">
    <citation type="submission" date="2018-11" db="EMBL/GenBank/DDBJ databases">
        <authorList>
            <consortium name="Pathogen Informatics"/>
        </authorList>
    </citation>
    <scope>NUCLEOTIDE SEQUENCE [LARGE SCALE GENOMIC DNA]</scope>
    <source>
        <strain evidence="6 7">Egypt</strain>
    </source>
</reference>
<dbReference type="AlphaFoldDB" id="A0A183A5E8"/>
<accession>A0A183A5E8</accession>
<dbReference type="InterPro" id="IPR013857">
    <property type="entry name" value="NADH-UbQ_OxRdtase-assoc_prot30"/>
</dbReference>
<name>A0A183A5E8_9TREM</name>
<evidence type="ECO:0000256" key="2">
    <source>
        <dbReference type="ARBA" id="ARBA00007884"/>
    </source>
</evidence>
<dbReference type="InterPro" id="IPR008979">
    <property type="entry name" value="Galactose-bd-like_sf"/>
</dbReference>
<keyword evidence="4" id="KW-0143">Chaperone</keyword>
<evidence type="ECO:0000313" key="7">
    <source>
        <dbReference type="Proteomes" id="UP000272942"/>
    </source>
</evidence>
<protein>
    <submittedName>
        <fullName evidence="8">CIA30 domain-containing protein</fullName>
    </submittedName>
</protein>
<dbReference type="EMBL" id="UZAN01039457">
    <property type="protein sequence ID" value="VDP65683.1"/>
    <property type="molecule type" value="Genomic_DNA"/>
</dbReference>
<evidence type="ECO:0000256" key="4">
    <source>
        <dbReference type="ARBA" id="ARBA00023186"/>
    </source>
</evidence>
<keyword evidence="7" id="KW-1185">Reference proteome</keyword>
<dbReference type="GO" id="GO:0051082">
    <property type="term" value="F:unfolded protein binding"/>
    <property type="evidence" value="ECO:0007669"/>
    <property type="project" value="TreeGrafter"/>
</dbReference>
<keyword evidence="3" id="KW-0496">Mitochondrion</keyword>
<evidence type="ECO:0000256" key="1">
    <source>
        <dbReference type="ARBA" id="ARBA00004173"/>
    </source>
</evidence>
<evidence type="ECO:0000256" key="3">
    <source>
        <dbReference type="ARBA" id="ARBA00023128"/>
    </source>
</evidence>
<evidence type="ECO:0000313" key="6">
    <source>
        <dbReference type="EMBL" id="VDP65683.1"/>
    </source>
</evidence>